<dbReference type="HAMAP" id="MF_00410">
    <property type="entry name" value="Ribosomal_eL31"/>
    <property type="match status" value="1"/>
</dbReference>
<dbReference type="GO" id="GO:0002181">
    <property type="term" value="P:cytoplasmic translation"/>
    <property type="evidence" value="ECO:0007669"/>
    <property type="project" value="TreeGrafter"/>
</dbReference>
<dbReference type="Gene3D" id="3.10.440.10">
    <property type="match status" value="1"/>
</dbReference>
<dbReference type="PANTHER" id="PTHR10956:SF0">
    <property type="entry name" value="60S RIBOSOMAL PROTEIN L31"/>
    <property type="match status" value="1"/>
</dbReference>
<dbReference type="OrthoDB" id="10127at2157"/>
<dbReference type="CDD" id="cd00463">
    <property type="entry name" value="Ribosomal_L31e"/>
    <property type="match status" value="1"/>
</dbReference>
<comment type="similarity">
    <text evidence="1 5">Belongs to the eukaryotic ribosomal protein eL31 family.</text>
</comment>
<dbReference type="AlphaFoldDB" id="A0A484IGM6"/>
<keyword evidence="2 5" id="KW-0689">Ribosomal protein</keyword>
<keyword evidence="3 5" id="KW-0687">Ribonucleoprotein</keyword>
<reference evidence="7 8" key="1">
    <citation type="submission" date="2019-02" db="EMBL/GenBank/DDBJ databases">
        <authorList>
            <person name="Lehtovirta-Morley E L."/>
        </authorList>
    </citation>
    <scope>NUCLEOTIDE SEQUENCE [LARGE SCALE GENOMIC DNA]</scope>
    <source>
        <strain evidence="7">NFRAN1</strain>
    </source>
</reference>
<evidence type="ECO:0000313" key="8">
    <source>
        <dbReference type="Proteomes" id="UP000294299"/>
    </source>
</evidence>
<gene>
    <name evidence="5 7" type="primary">rpl31e</name>
    <name evidence="7" type="ORF">NFRAN_3027</name>
</gene>
<sequence>MSNIEDTLARIYTINFSKAWLTPKHKRTDRVINMVKEFAMKHMKSSQIKIDQELNRYIWKMGKTNPPRKVRVRIVKDDDDQVIVSLYEDIVLDNESRDKTDVDNTREDVESKEDTGSTLEKSELDTVTKNKNSNSDRMDVSKS</sequence>
<name>A0A484IGM6_9ARCH</name>
<dbReference type="SUPFAM" id="SSF54575">
    <property type="entry name" value="Ribosomal protein L31e"/>
    <property type="match status" value="1"/>
</dbReference>
<dbReference type="SMART" id="SM01380">
    <property type="entry name" value="Ribosomal_L31e"/>
    <property type="match status" value="1"/>
</dbReference>
<organism evidence="7 8">
    <name type="scientific">Candidatus Nitrosocosmicus franklandianus</name>
    <dbReference type="NCBI Taxonomy" id="1798806"/>
    <lineage>
        <taxon>Archaea</taxon>
        <taxon>Nitrososphaerota</taxon>
        <taxon>Nitrososphaeria</taxon>
        <taxon>Nitrososphaerales</taxon>
        <taxon>Nitrososphaeraceae</taxon>
        <taxon>Candidatus Nitrosocosmicus</taxon>
    </lineage>
</organism>
<dbReference type="GO" id="GO:0022625">
    <property type="term" value="C:cytosolic large ribosomal subunit"/>
    <property type="evidence" value="ECO:0007669"/>
    <property type="project" value="TreeGrafter"/>
</dbReference>
<dbReference type="PANTHER" id="PTHR10956">
    <property type="entry name" value="60S RIBOSOMAL PROTEIN L31"/>
    <property type="match status" value="1"/>
</dbReference>
<feature type="region of interest" description="Disordered" evidence="6">
    <location>
        <begin position="97"/>
        <end position="143"/>
    </location>
</feature>
<dbReference type="NCBIfam" id="NF002258">
    <property type="entry name" value="PRK01192.1-1"/>
    <property type="match status" value="1"/>
</dbReference>
<dbReference type="GO" id="GO:0003735">
    <property type="term" value="F:structural constituent of ribosome"/>
    <property type="evidence" value="ECO:0007669"/>
    <property type="project" value="InterPro"/>
</dbReference>
<evidence type="ECO:0000256" key="6">
    <source>
        <dbReference type="SAM" id="MobiDB-lite"/>
    </source>
</evidence>
<protein>
    <recommendedName>
        <fullName evidence="4 5">Large ribosomal subunit protein eL31</fullName>
    </recommendedName>
</protein>
<dbReference type="RefSeq" id="WP_134485306.1">
    <property type="nucleotide sequence ID" value="NZ_LR216287.1"/>
</dbReference>
<keyword evidence="8" id="KW-1185">Reference proteome</keyword>
<evidence type="ECO:0000256" key="1">
    <source>
        <dbReference type="ARBA" id="ARBA00010808"/>
    </source>
</evidence>
<dbReference type="InterPro" id="IPR000054">
    <property type="entry name" value="Ribosomal_eL31"/>
</dbReference>
<evidence type="ECO:0000256" key="2">
    <source>
        <dbReference type="ARBA" id="ARBA00022980"/>
    </source>
</evidence>
<dbReference type="KEGG" id="nfn:NFRAN_3027"/>
<accession>A0A484IGM6</accession>
<proteinExistence type="inferred from homology"/>
<evidence type="ECO:0000256" key="4">
    <source>
        <dbReference type="ARBA" id="ARBA00035230"/>
    </source>
</evidence>
<evidence type="ECO:0000256" key="3">
    <source>
        <dbReference type="ARBA" id="ARBA00023274"/>
    </source>
</evidence>
<dbReference type="EMBL" id="LR216287">
    <property type="protein sequence ID" value="VFJ15350.1"/>
    <property type="molecule type" value="Genomic_DNA"/>
</dbReference>
<dbReference type="Proteomes" id="UP000294299">
    <property type="component" value="Chromosome NFRAN"/>
</dbReference>
<dbReference type="InterPro" id="IPR023621">
    <property type="entry name" value="Ribosomal_eL31_dom_sf"/>
</dbReference>
<evidence type="ECO:0000256" key="5">
    <source>
        <dbReference type="HAMAP-Rule" id="MF_00410"/>
    </source>
</evidence>
<evidence type="ECO:0000313" key="7">
    <source>
        <dbReference type="EMBL" id="VFJ15350.1"/>
    </source>
</evidence>
<dbReference type="Pfam" id="PF01198">
    <property type="entry name" value="Ribosomal_L31e"/>
    <property type="match status" value="1"/>
</dbReference>
<dbReference type="GeneID" id="39422133"/>